<dbReference type="EMBL" id="MT631515">
    <property type="protein sequence ID" value="QNO52627.1"/>
    <property type="molecule type" value="Genomic_DNA"/>
</dbReference>
<name>A0A7G9YX93_9EURY</name>
<evidence type="ECO:0008006" key="2">
    <source>
        <dbReference type="Google" id="ProtNLM"/>
    </source>
</evidence>
<protein>
    <recommendedName>
        <fullName evidence="2">YaaC-like Protein</fullName>
    </recommendedName>
</protein>
<sequence>MVSDDNITWFWLDYFTNKERTSKYISNKIGTGEYNTYYDSVIKMRQKHKLMDKLEKIEKITSDSIEEQSDKVVYSIKQASEYFRLSKSANLHVKPLILYYGMISLSKALMESTFIFEKPDPQHGLGGKPKYLDCQIKQKGFFPRFSACNSYAVGDPKFVDTTTYENILILISKRVRLKFEDLIFPLREYLPRDNSIYRNSPDMYTQVFGQYNQKYAIDPVSCYLMIMYLFSNLVRYRPVEWIRLIEGRDNHYPKMDWILKPLLEIATEDYPDFVLEEFRKYSSF</sequence>
<dbReference type="InterPro" id="IPR026988">
    <property type="entry name" value="YaaC-like"/>
</dbReference>
<dbReference type="AlphaFoldDB" id="A0A7G9YX93"/>
<accession>A0A7G9YX93</accession>
<gene>
    <name evidence="1" type="ORF">MBLPMMNE_00034</name>
</gene>
<dbReference type="Pfam" id="PF14175">
    <property type="entry name" value="YaaC"/>
    <property type="match status" value="2"/>
</dbReference>
<organism evidence="1">
    <name type="scientific">Candidatus Methanophagaceae archaeon ANME-1 ERB6</name>
    <dbReference type="NCBI Taxonomy" id="2759912"/>
    <lineage>
        <taxon>Archaea</taxon>
        <taxon>Methanobacteriati</taxon>
        <taxon>Methanobacteriota</taxon>
        <taxon>Stenosarchaea group</taxon>
        <taxon>Methanomicrobia</taxon>
        <taxon>Candidatus Methanophagales</taxon>
        <taxon>Candidatus Methanophagaceae</taxon>
    </lineage>
</organism>
<evidence type="ECO:0000313" key="1">
    <source>
        <dbReference type="EMBL" id="QNO52627.1"/>
    </source>
</evidence>
<proteinExistence type="predicted"/>
<reference evidence="1" key="1">
    <citation type="submission" date="2020-06" db="EMBL/GenBank/DDBJ databases">
        <title>Unique genomic features of the anaerobic methanotrophic archaea.</title>
        <authorList>
            <person name="Chadwick G.L."/>
            <person name="Skennerton C.T."/>
            <person name="Laso-Perez R."/>
            <person name="Leu A.O."/>
            <person name="Speth D.R."/>
            <person name="Yu H."/>
            <person name="Morgan-Lang C."/>
            <person name="Hatzenpichler R."/>
            <person name="Goudeau D."/>
            <person name="Malmstrom R."/>
            <person name="Brazelton W.J."/>
            <person name="Woyke T."/>
            <person name="Hallam S.J."/>
            <person name="Tyson G.W."/>
            <person name="Wegener G."/>
            <person name="Boetius A."/>
            <person name="Orphan V."/>
        </authorList>
    </citation>
    <scope>NUCLEOTIDE SEQUENCE</scope>
</reference>